<feature type="region of interest" description="Disordered" evidence="2">
    <location>
        <begin position="93"/>
        <end position="145"/>
    </location>
</feature>
<dbReference type="GO" id="GO:0035869">
    <property type="term" value="C:ciliary transition zone"/>
    <property type="evidence" value="ECO:0007669"/>
    <property type="project" value="TreeGrafter"/>
</dbReference>
<keyword evidence="1" id="KW-0175">Coiled coil</keyword>
<accession>A0A6V7VK79</accession>
<dbReference type="OrthoDB" id="5852942at2759"/>
<protein>
    <submittedName>
        <fullName evidence="3">Uncharacterized protein</fullName>
    </submittedName>
</protein>
<proteinExistence type="predicted"/>
<sequence length="383" mass="45371">MPLRAQIERWSRNELEEHFHKVSDEVRTLKQNNQKMQKEIKIINGRINAGVGIESRAQIKQNNNEYEGLERSNKVLSQKLKVLKHQLLNYSTTTPYQNKTHPNILGSSRPSTAQLPLNTKQKIQQRKTNFGRQRPKSSTIESQKNQNSEIFNDDKLIKNEDNTIEMTDNNYVLPTKIYEEWKTEQPIVQRRNEFKNIQMDIQNFDVSDEWDKNNRLREITKQNRTIIAENEDLRFSLEKSEKKLSTLSKEYDKLAVELTNARNGYQSQTESLSSFREEIQRKAENSSKNAQISDRELNILREEYRTIKSAYDKIIARSLQEENNGKKTLDELSRLRSELQQINSDSESERNQFKQKINKLKLQNEQLEKEKNYFDNYKIKIII</sequence>
<dbReference type="Proteomes" id="UP000580250">
    <property type="component" value="Unassembled WGS sequence"/>
</dbReference>
<name>A0A6V7VK79_MELEN</name>
<gene>
    <name evidence="3" type="ORF">MENT_LOCUS26479</name>
</gene>
<feature type="coiled-coil region" evidence="1">
    <location>
        <begin position="230"/>
        <end position="257"/>
    </location>
</feature>
<feature type="coiled-coil region" evidence="1">
    <location>
        <begin position="12"/>
        <end position="86"/>
    </location>
</feature>
<dbReference type="GO" id="GO:1905515">
    <property type="term" value="P:non-motile cilium assembly"/>
    <property type="evidence" value="ECO:0007669"/>
    <property type="project" value="TreeGrafter"/>
</dbReference>
<dbReference type="PANTHER" id="PTHR14240:SF1">
    <property type="entry name" value="PROTEIN FANTOM-RELATED"/>
    <property type="match status" value="1"/>
</dbReference>
<dbReference type="AlphaFoldDB" id="A0A6V7VK79"/>
<feature type="coiled-coil region" evidence="1">
    <location>
        <begin position="329"/>
        <end position="370"/>
    </location>
</feature>
<dbReference type="EMBL" id="CAJEWN010000242">
    <property type="protein sequence ID" value="CAD2174788.1"/>
    <property type="molecule type" value="Genomic_DNA"/>
</dbReference>
<organism evidence="3 4">
    <name type="scientific">Meloidogyne enterolobii</name>
    <name type="common">Root-knot nematode worm</name>
    <name type="synonym">Meloidogyne mayaguensis</name>
    <dbReference type="NCBI Taxonomy" id="390850"/>
    <lineage>
        <taxon>Eukaryota</taxon>
        <taxon>Metazoa</taxon>
        <taxon>Ecdysozoa</taxon>
        <taxon>Nematoda</taxon>
        <taxon>Chromadorea</taxon>
        <taxon>Rhabditida</taxon>
        <taxon>Tylenchina</taxon>
        <taxon>Tylenchomorpha</taxon>
        <taxon>Tylenchoidea</taxon>
        <taxon>Meloidogynidae</taxon>
        <taxon>Meloidogyninae</taxon>
        <taxon>Meloidogyne</taxon>
    </lineage>
</organism>
<evidence type="ECO:0000256" key="1">
    <source>
        <dbReference type="SAM" id="Coils"/>
    </source>
</evidence>
<comment type="caution">
    <text evidence="3">The sequence shown here is derived from an EMBL/GenBank/DDBJ whole genome shotgun (WGS) entry which is preliminary data.</text>
</comment>
<reference evidence="3 4" key="1">
    <citation type="submission" date="2020-08" db="EMBL/GenBank/DDBJ databases">
        <authorList>
            <person name="Koutsovoulos G."/>
            <person name="Danchin GJ E."/>
        </authorList>
    </citation>
    <scope>NUCLEOTIDE SEQUENCE [LARGE SCALE GENOMIC DNA]</scope>
</reference>
<evidence type="ECO:0000313" key="3">
    <source>
        <dbReference type="EMBL" id="CAD2174788.1"/>
    </source>
</evidence>
<evidence type="ECO:0000313" key="4">
    <source>
        <dbReference type="Proteomes" id="UP000580250"/>
    </source>
</evidence>
<evidence type="ECO:0000256" key="2">
    <source>
        <dbReference type="SAM" id="MobiDB-lite"/>
    </source>
</evidence>
<dbReference type="PANTHER" id="PTHR14240">
    <property type="entry name" value="RETINITIS PIGMENTOSA GTPASE REGULATOR-INTERACTING PROTEIN"/>
    <property type="match status" value="1"/>
</dbReference>
<dbReference type="InterPro" id="IPR031139">
    <property type="entry name" value="RPGRIP1_fam"/>
</dbReference>